<reference evidence="1 2" key="1">
    <citation type="submission" date="2016-09" db="EMBL/GenBank/DDBJ databases">
        <title>Draft Genome Sequence of Aeromonas sobria Strain 08005, Isolated from Sick Rana catesbeiana.</title>
        <authorList>
            <person name="Yang Q."/>
        </authorList>
    </citation>
    <scope>NUCLEOTIDE SEQUENCE [LARGE SCALE GENOMIC DNA]</scope>
    <source>
        <strain evidence="1 2">08005</strain>
    </source>
</reference>
<evidence type="ECO:0000313" key="1">
    <source>
        <dbReference type="EMBL" id="OHY89350.1"/>
    </source>
</evidence>
<name>A0A1S2CKX9_AERSO</name>
<dbReference type="OrthoDB" id="5589158at2"/>
<proteinExistence type="predicted"/>
<dbReference type="RefSeq" id="WP_042022566.1">
    <property type="nucleotide sequence ID" value="NZ_CDBW01000033.1"/>
</dbReference>
<dbReference type="STRING" id="646.BJD16_20820"/>
<comment type="caution">
    <text evidence="1">The sequence shown here is derived from an EMBL/GenBank/DDBJ whole genome shotgun (WGS) entry which is preliminary data.</text>
</comment>
<evidence type="ECO:0000313" key="2">
    <source>
        <dbReference type="Proteomes" id="UP000179934"/>
    </source>
</evidence>
<dbReference type="Proteomes" id="UP000179934">
    <property type="component" value="Unassembled WGS sequence"/>
</dbReference>
<protein>
    <submittedName>
        <fullName evidence="1">Uncharacterized protein</fullName>
    </submittedName>
</protein>
<dbReference type="EMBL" id="MKFU01000051">
    <property type="protein sequence ID" value="OHY89350.1"/>
    <property type="molecule type" value="Genomic_DNA"/>
</dbReference>
<dbReference type="AlphaFoldDB" id="A0A1S2CKX9"/>
<organism evidence="1 2">
    <name type="scientific">Aeromonas sobria</name>
    <dbReference type="NCBI Taxonomy" id="646"/>
    <lineage>
        <taxon>Bacteria</taxon>
        <taxon>Pseudomonadati</taxon>
        <taxon>Pseudomonadota</taxon>
        <taxon>Gammaproteobacteria</taxon>
        <taxon>Aeromonadales</taxon>
        <taxon>Aeromonadaceae</taxon>
        <taxon>Aeromonas</taxon>
    </lineage>
</organism>
<accession>A0A1S2CKX9</accession>
<gene>
    <name evidence="1" type="ORF">BJD16_20820</name>
</gene>
<sequence length="120" mass="13227">MIEFNDSFSQAAVAEAMCAHSGLAKLISKQLMLPGFAYAHDVEGRRIGGPLIAPNPVLHKTTLFVSPRDMREHLPREIHFARFRCACNAAGQPVGEWQRMIVGAYVNHGSNDAPDWSSHT</sequence>
<dbReference type="GeneID" id="58923382"/>